<comment type="caution">
    <text evidence="2">The sequence shown here is derived from an EMBL/GenBank/DDBJ whole genome shotgun (WGS) entry which is preliminary data.</text>
</comment>
<proteinExistence type="predicted"/>
<gene>
    <name evidence="2" type="ORF">H9628_11140</name>
</gene>
<sequence>MKKLLFLAAMTLMYSYCNSQIEGTKEITKSEADQMGNIKTKGIKFGISMGFNRAHKTLYEARISPIDTTLVLERSANISFLLSTSVSFPILNGWFGGSYYRKLGADGTPTGNPYFVPRGLNIVATINLVTFNSALGGSGLFNQKLDGGLGIGYTFGENVQMAVTYEMLSFRQPREYLKQFEGKSVIVNGSNITNLPIDDNNFFTDTYIPSLSLKVIYTLN</sequence>
<name>A0ABR8WPN6_9FLAO</name>
<accession>A0ABR8WPN6</accession>
<organism evidence="2 3">
    <name type="scientific">Kaistella pullorum</name>
    <dbReference type="NCBI Taxonomy" id="2763074"/>
    <lineage>
        <taxon>Bacteria</taxon>
        <taxon>Pseudomonadati</taxon>
        <taxon>Bacteroidota</taxon>
        <taxon>Flavobacteriia</taxon>
        <taxon>Flavobacteriales</taxon>
        <taxon>Weeksellaceae</taxon>
        <taxon>Chryseobacterium group</taxon>
        <taxon>Kaistella</taxon>
    </lineage>
</organism>
<feature type="signal peptide" evidence="1">
    <location>
        <begin position="1"/>
        <end position="19"/>
    </location>
</feature>
<dbReference type="RefSeq" id="WP_251834217.1">
    <property type="nucleotide sequence ID" value="NZ_JACSPS010000004.1"/>
</dbReference>
<dbReference type="EMBL" id="JACSPS010000004">
    <property type="protein sequence ID" value="MBD8019025.1"/>
    <property type="molecule type" value="Genomic_DNA"/>
</dbReference>
<evidence type="ECO:0000256" key="1">
    <source>
        <dbReference type="SAM" id="SignalP"/>
    </source>
</evidence>
<evidence type="ECO:0000313" key="2">
    <source>
        <dbReference type="EMBL" id="MBD8019025.1"/>
    </source>
</evidence>
<evidence type="ECO:0000313" key="3">
    <source>
        <dbReference type="Proteomes" id="UP000626242"/>
    </source>
</evidence>
<keyword evidence="1" id="KW-0732">Signal</keyword>
<dbReference type="Proteomes" id="UP000626242">
    <property type="component" value="Unassembled WGS sequence"/>
</dbReference>
<keyword evidence="3" id="KW-1185">Reference proteome</keyword>
<reference evidence="2 3" key="1">
    <citation type="submission" date="2020-08" db="EMBL/GenBank/DDBJ databases">
        <title>A Genomic Blueprint of the Chicken Gut Microbiome.</title>
        <authorList>
            <person name="Gilroy R."/>
            <person name="Ravi A."/>
            <person name="Getino M."/>
            <person name="Pursley I."/>
            <person name="Horton D.L."/>
            <person name="Alikhan N.-F."/>
            <person name="Baker D."/>
            <person name="Gharbi K."/>
            <person name="Hall N."/>
            <person name="Watson M."/>
            <person name="Adriaenssens E.M."/>
            <person name="Foster-Nyarko E."/>
            <person name="Jarju S."/>
            <person name="Secka A."/>
            <person name="Antonio M."/>
            <person name="Oren A."/>
            <person name="Chaudhuri R."/>
            <person name="La Ragione R.M."/>
            <person name="Hildebrand F."/>
            <person name="Pallen M.J."/>
        </authorList>
    </citation>
    <scope>NUCLEOTIDE SEQUENCE [LARGE SCALE GENOMIC DNA]</scope>
    <source>
        <strain evidence="2 3">Sa1CVA4</strain>
    </source>
</reference>
<feature type="chain" id="PRO_5047406259" description="Outer membrane protein beta-barrel domain-containing protein" evidence="1">
    <location>
        <begin position="20"/>
        <end position="220"/>
    </location>
</feature>
<protein>
    <recommendedName>
        <fullName evidence="4">Outer membrane protein beta-barrel domain-containing protein</fullName>
    </recommendedName>
</protein>
<evidence type="ECO:0008006" key="4">
    <source>
        <dbReference type="Google" id="ProtNLM"/>
    </source>
</evidence>